<evidence type="ECO:0000313" key="3">
    <source>
        <dbReference type="EMBL" id="RUM99319.1"/>
    </source>
</evidence>
<proteinExistence type="predicted"/>
<dbReference type="PANTHER" id="PTHR32182">
    <property type="entry name" value="DNA REPLICATION AND REPAIR PROTEIN RECF"/>
    <property type="match status" value="1"/>
</dbReference>
<dbReference type="Gene3D" id="3.20.20.140">
    <property type="entry name" value="Metal-dependent hydrolases"/>
    <property type="match status" value="1"/>
</dbReference>
<dbReference type="Gene3D" id="3.40.50.300">
    <property type="entry name" value="P-loop containing nucleotide triphosphate hydrolases"/>
    <property type="match status" value="2"/>
</dbReference>
<dbReference type="InterPro" id="IPR016195">
    <property type="entry name" value="Pol/histidinol_Pase-like"/>
</dbReference>
<dbReference type="InterPro" id="IPR038729">
    <property type="entry name" value="Rad50/SbcC_AAA"/>
</dbReference>
<protein>
    <recommendedName>
        <fullName evidence="5">Rad50/SbcC-type AAA domain-containing protein</fullName>
    </recommendedName>
</protein>
<evidence type="ECO:0000313" key="4">
    <source>
        <dbReference type="Proteomes" id="UP000281647"/>
    </source>
</evidence>
<dbReference type="SUPFAM" id="SSF52540">
    <property type="entry name" value="P-loop containing nucleoside triphosphate hydrolases"/>
    <property type="match status" value="1"/>
</dbReference>
<name>A0A432VAU5_9HYPH</name>
<dbReference type="InterPro" id="IPR054787">
    <property type="entry name" value="TrlF_ATPase"/>
</dbReference>
<gene>
    <name evidence="3" type="ORF">EET67_03940</name>
</gene>
<dbReference type="SUPFAM" id="SSF89550">
    <property type="entry name" value="PHP domain-like"/>
    <property type="match status" value="1"/>
</dbReference>
<sequence>MADKGAHFYRCDFQVHTPRDLQWTGADRVTDDERMAYATSLVEACRQKGLNAVAITDHHDMTFVPYVKRASLAETDEKGKPLAAEQRLIVFPGIELTLAVPCQAILILDADFEENRFGAVLTALAINPAPDNAAKTAQTERLENIQSLKALKDKLDEHTWLRDRYIVYPNVTGEGKFSLLRNGMMAKYKEMPFVGGYVDGKLGDLKAGPISILAGKDKNWGNKRIACIQTSDNRREDNADLGKHTSWIKWVRPTAEALRQACLAQESRVAHEEPQLPAAIISSISVSNSQFLGPVELSFNPQYNTLIGGRGTGKSTILEYLRWALCDQPPASDDPDAPNYQSRRSRLIENTLKPLNATVDVGFTVNDVVHVVRRDSKDGSLLIKIGSDDMRPCNEAEVRALLPIQAYSQKQLSDVSVRTDELARFITAPIRAELNQLDRRIEERAERIRQTYANRRRQQALQNDLARRALEARSLQEQADAIRDSLTGLSEEDRSLLNEGKSYDAAEDIVDGWLADLKSLASGLSALSSNIAGNLAQAKPSPDAPEGVLLRAAYEEYAALMGRAREVADSLLGEVRQPIDAADGTAWAEWRQRLHGFRAAYSAAVGRSSTHRERMEQLQGIEGRLSAFHKETVRLQDELKSLNMAGDVYAAERQKWYDLKAERDGLFDRQCQKLTENANGAIRAHIKRFADAGDFVSRLRESLSGSNVRREKLEALGAYIVDAENPQDRWARVLSELEQLAAFEPEQEGADLRPDTASLAAAGLTATDLDRIARKLQSDDWLALSLIDVKSEPVFEFRSRENDYIPFSNASAGQQATALLKTLLNQIGPPLLIDQPEEDLDNPVMQEIVEQLWNAKRKRQIIFVSHNANLVVNGDAELVAWCDYRKAGDQSGGKIAGEGAIDVPDVREAIKRIMEGGEAAFNLRREKYGF</sequence>
<dbReference type="InterPro" id="IPR003959">
    <property type="entry name" value="ATPase_AAA_core"/>
</dbReference>
<dbReference type="GO" id="GO:0000731">
    <property type="term" value="P:DNA synthesis involved in DNA repair"/>
    <property type="evidence" value="ECO:0007669"/>
    <property type="project" value="TreeGrafter"/>
</dbReference>
<dbReference type="Pfam" id="PF13304">
    <property type="entry name" value="AAA_21"/>
    <property type="match status" value="1"/>
</dbReference>
<dbReference type="CDD" id="cd07432">
    <property type="entry name" value="PHP_HisPPase"/>
    <property type="match status" value="1"/>
</dbReference>
<dbReference type="OrthoDB" id="9791620at2"/>
<feature type="domain" description="Rad50/SbcC-type AAA" evidence="2">
    <location>
        <begin position="284"/>
        <end position="491"/>
    </location>
</feature>
<dbReference type="EMBL" id="RKST01000002">
    <property type="protein sequence ID" value="RUM99319.1"/>
    <property type="molecule type" value="Genomic_DNA"/>
</dbReference>
<dbReference type="InterPro" id="IPR027417">
    <property type="entry name" value="P-loop_NTPase"/>
</dbReference>
<dbReference type="GO" id="GO:0005524">
    <property type="term" value="F:ATP binding"/>
    <property type="evidence" value="ECO:0007669"/>
    <property type="project" value="InterPro"/>
</dbReference>
<reference evidence="3 4" key="1">
    <citation type="submission" date="2018-11" db="EMBL/GenBank/DDBJ databases">
        <title>Pseudaminobacter arsenicus sp. nov., an arsenic-resistant bacterium isolated from arsenic-rich aquifers.</title>
        <authorList>
            <person name="Mu Y."/>
        </authorList>
    </citation>
    <scope>NUCLEOTIDE SEQUENCE [LARGE SCALE GENOMIC DNA]</scope>
    <source>
        <strain evidence="3 4">CB3</strain>
    </source>
</reference>
<dbReference type="Pfam" id="PF13476">
    <property type="entry name" value="AAA_23"/>
    <property type="match status" value="1"/>
</dbReference>
<dbReference type="NCBIfam" id="NF045780">
    <property type="entry name" value="TrlF_fam_ATP"/>
    <property type="match status" value="1"/>
</dbReference>
<dbReference type="AlphaFoldDB" id="A0A432VAU5"/>
<dbReference type="GO" id="GO:0006302">
    <property type="term" value="P:double-strand break repair"/>
    <property type="evidence" value="ECO:0007669"/>
    <property type="project" value="InterPro"/>
</dbReference>
<feature type="domain" description="ATPase AAA-type core" evidence="1">
    <location>
        <begin position="589"/>
        <end position="871"/>
    </location>
</feature>
<dbReference type="PANTHER" id="PTHR32182:SF0">
    <property type="entry name" value="DNA REPLICATION AND REPAIR PROTEIN RECF"/>
    <property type="match status" value="1"/>
</dbReference>
<comment type="caution">
    <text evidence="3">The sequence shown here is derived from an EMBL/GenBank/DDBJ whole genome shotgun (WGS) entry which is preliminary data.</text>
</comment>
<evidence type="ECO:0008006" key="5">
    <source>
        <dbReference type="Google" id="ProtNLM"/>
    </source>
</evidence>
<evidence type="ECO:0000259" key="1">
    <source>
        <dbReference type="Pfam" id="PF13304"/>
    </source>
</evidence>
<keyword evidence="4" id="KW-1185">Reference proteome</keyword>
<evidence type="ECO:0000259" key="2">
    <source>
        <dbReference type="Pfam" id="PF13476"/>
    </source>
</evidence>
<dbReference type="RefSeq" id="WP_128624311.1">
    <property type="nucleotide sequence ID" value="NZ_ML133508.1"/>
</dbReference>
<accession>A0A432VAU5</accession>
<organism evidence="3 4">
    <name type="scientific">Borborobacter arsenicus</name>
    <dbReference type="NCBI Taxonomy" id="1851146"/>
    <lineage>
        <taxon>Bacteria</taxon>
        <taxon>Pseudomonadati</taxon>
        <taxon>Pseudomonadota</taxon>
        <taxon>Alphaproteobacteria</taxon>
        <taxon>Hyphomicrobiales</taxon>
        <taxon>Phyllobacteriaceae</taxon>
        <taxon>Borborobacter</taxon>
    </lineage>
</organism>
<dbReference type="GO" id="GO:0016887">
    <property type="term" value="F:ATP hydrolysis activity"/>
    <property type="evidence" value="ECO:0007669"/>
    <property type="project" value="InterPro"/>
</dbReference>
<dbReference type="Proteomes" id="UP000281647">
    <property type="component" value="Unassembled WGS sequence"/>
</dbReference>